<feature type="compositionally biased region" description="Basic and acidic residues" evidence="6">
    <location>
        <begin position="1336"/>
        <end position="1352"/>
    </location>
</feature>
<feature type="compositionally biased region" description="Polar residues" evidence="6">
    <location>
        <begin position="455"/>
        <end position="468"/>
    </location>
</feature>
<dbReference type="EMBL" id="JBDJPC010000005">
    <property type="protein sequence ID" value="KAL1501097.1"/>
    <property type="molecule type" value="Genomic_DNA"/>
</dbReference>
<feature type="region of interest" description="Disordered" evidence="6">
    <location>
        <begin position="1176"/>
        <end position="1352"/>
    </location>
</feature>
<evidence type="ECO:0000259" key="7">
    <source>
        <dbReference type="PROSITE" id="PS01179"/>
    </source>
</evidence>
<feature type="compositionally biased region" description="Basic and acidic residues" evidence="6">
    <location>
        <begin position="737"/>
        <end position="747"/>
    </location>
</feature>
<dbReference type="PROSITE" id="PS01179">
    <property type="entry name" value="PID"/>
    <property type="match status" value="1"/>
</dbReference>
<evidence type="ECO:0000256" key="5">
    <source>
        <dbReference type="ARBA" id="ARBA00022782"/>
    </source>
</evidence>
<reference evidence="8 9" key="1">
    <citation type="submission" date="2024-05" db="EMBL/GenBank/DDBJ databases">
        <title>Genetic variation in Jamaican populations of the coffee berry borer (Hypothenemus hampei).</title>
        <authorList>
            <person name="Errbii M."/>
            <person name="Myrie A."/>
        </authorList>
    </citation>
    <scope>NUCLEOTIDE SEQUENCE [LARGE SCALE GENOMIC DNA]</scope>
    <source>
        <strain evidence="8">JA-Hopewell-2020-01-JO</strain>
        <tissue evidence="8">Whole body</tissue>
    </source>
</reference>
<dbReference type="FunFam" id="2.30.29.30:FF:000262">
    <property type="entry name" value="Disabled, isoform F"/>
    <property type="match status" value="1"/>
</dbReference>
<feature type="region of interest" description="Disordered" evidence="6">
    <location>
        <begin position="1051"/>
        <end position="1160"/>
    </location>
</feature>
<keyword evidence="2" id="KW-0217">Developmental protein</keyword>
<proteinExistence type="predicted"/>
<keyword evidence="9" id="KW-1185">Reference proteome</keyword>
<feature type="compositionally biased region" description="Basic and acidic residues" evidence="6">
    <location>
        <begin position="1104"/>
        <end position="1113"/>
    </location>
</feature>
<feature type="compositionally biased region" description="Basic and acidic residues" evidence="6">
    <location>
        <begin position="438"/>
        <end position="452"/>
    </location>
</feature>
<feature type="compositionally biased region" description="Polar residues" evidence="6">
    <location>
        <begin position="290"/>
        <end position="299"/>
    </location>
</feature>
<feature type="region of interest" description="Disordered" evidence="6">
    <location>
        <begin position="956"/>
        <end position="1038"/>
    </location>
</feature>
<protein>
    <recommendedName>
        <fullName evidence="7">PID domain-containing protein</fullName>
    </recommendedName>
</protein>
<sequence>MQTLRKKTSPLKFKNETTRFLGDGVSFKAKLIGILEVSEARGDRMCQDALCDLKMAIRAAGEHKQRITINIAIDGLRLRDEKSGDCLYHHPVHKISFIAQDMTDSRAFGYIFGSPDTGHRFFGIKTDKAASQVVMAMRDLFQVVFTLKKKEIELAKQHLEKTYLPTSPTLFSDSSTISKVRRKRTWPNEKSKIESKTNASESKNTMVGTTAVADLVDLELELNSLQQGLNQMERITPSDPFGSKDDPFGDSFISYPINKLILPPPPPSNRDRSSRLSESSITKTPPPNTGPSVDSASESLFSSKTAKEFTFSSRELNSSHEDSSDWFNTSFPSNTIFEDTAPLPHHTDPVKDEKHEVVKQEIMSQFDVFTELDPLGTGRSKPYIDKKHFFQELKNPPKKALNELATAAPTSAGMQNTNTYSNSNTIFATDPFGEDPFVKEDPFADFSKHDPFESDFQSTKTSGASPKTVQCAPPEPPPRPAVTLAEVQPPPLPPKKQTEIILKPPPRPPHSIDENYSEENLIINKSSGENGSPLPAPQRKSRFETDFTTPPPERPKKSTVTQSSEEDYLTPISFQEEHPEKSLSSDSLDITLSQLTLSGLNELAAKLKIPPHKLSNMTLVQLTNYLSTFIKTQSAQNEPNFPAFKADFAANFEGNDKGTGTAPTYDRYAVFRELQEEIKQTKIEQVPEDIQVVEDKYAALREIDIEHVVAEPPHLNYQEDEEDSVKELPKEEEEDRQEPRKTPEKSPARSPCTKSPIPSAITELIQSNARLNSGSLSDVLSGSSPEIDNTNSNSDILKKPCQDPTGESWAIFDPPPEPRQSEEGMSPWSSDSKEFSSDWKKQMSKTKSRRDPQEEGEEGEWWADGSAIAPRRSIDSYDEDYYECYERPRRRRQWATHGNQGGGHSSSSRDVSPWEEEPRRRGWAGGRQHGPRGHSFDRHRVVDSWDEDDDYEFADERGRGRYFQRHGSKDPERHGGRDLEEDRWEEYQSDRRYPSNRRRRDGGKWCCPDWEQGRRRDRYDERYRSSRESQDSPWEDEYPVVANEVEDHAHYANKKNSWKQRPSSASEMDRITGEIKSGRHYMGTGGSDGERDRNRYKGTRRSRSRDSQFSDYRHRPKLNSDGDYVEISTPVTKKQTTSLVPDKKNHVPSRSKRSTKDPELMMAMRKCKTTNKAIFDSNDFVPSDESPIIREGKFNFADNPQSPSSRQRAFKQTRPADRCQSLEESSKLSPRYHQTVKASHSPFEDDFSPGDSKGEPSSGEVVGNNNGISSIKEEPSDFPDAEEDEDSFKSLPSSGNRKKLGLKNNTGRFASAKRQDALKKSGGGELDEIPLPSRNSELRWSEDFDDSDGARK</sequence>
<feature type="compositionally biased region" description="Low complexity" evidence="6">
    <location>
        <begin position="773"/>
        <end position="784"/>
    </location>
</feature>
<dbReference type="CDD" id="cd01215">
    <property type="entry name" value="PTB_Dab"/>
    <property type="match status" value="1"/>
</dbReference>
<feature type="compositionally biased region" description="Acidic residues" evidence="6">
    <location>
        <begin position="1276"/>
        <end position="1286"/>
    </location>
</feature>
<feature type="compositionally biased region" description="Basic and acidic residues" evidence="6">
    <location>
        <begin position="1214"/>
        <end position="1226"/>
    </location>
</feature>
<feature type="compositionally biased region" description="Polar residues" evidence="6">
    <location>
        <begin position="1129"/>
        <end position="1139"/>
    </location>
</feature>
<dbReference type="SMART" id="SM00462">
    <property type="entry name" value="PTB"/>
    <property type="match status" value="1"/>
</dbReference>
<accession>A0ABD1EQP1</accession>
<feature type="region of interest" description="Disordered" evidence="6">
    <location>
        <begin position="182"/>
        <end position="204"/>
    </location>
</feature>
<comment type="subcellular location">
    <subcellularLocation>
        <location evidence="1">Cytoplasm</location>
    </subcellularLocation>
</comment>
<feature type="compositionally biased region" description="Acidic residues" evidence="6">
    <location>
        <begin position="718"/>
        <end position="736"/>
    </location>
</feature>
<gene>
    <name evidence="8" type="ORF">ABEB36_006485</name>
</gene>
<dbReference type="PANTHER" id="PTHR47695">
    <property type="entry name" value="PID DOMAIN-CONTAINING PROTEIN"/>
    <property type="match status" value="1"/>
</dbReference>
<evidence type="ECO:0000313" key="9">
    <source>
        <dbReference type="Proteomes" id="UP001566132"/>
    </source>
</evidence>
<feature type="compositionally biased region" description="Basic and acidic residues" evidence="6">
    <location>
        <begin position="831"/>
        <end position="841"/>
    </location>
</feature>
<dbReference type="InterPro" id="IPR048561">
    <property type="entry name" value="Dab_PTB"/>
</dbReference>
<feature type="region of interest" description="Disordered" evidence="6">
    <location>
        <begin position="890"/>
        <end position="941"/>
    </location>
</feature>
<feature type="domain" description="PID" evidence="7">
    <location>
        <begin position="21"/>
        <end position="153"/>
    </location>
</feature>
<feature type="compositionally biased region" description="Polar residues" evidence="6">
    <location>
        <begin position="1198"/>
        <end position="1207"/>
    </location>
</feature>
<dbReference type="Proteomes" id="UP001566132">
    <property type="component" value="Unassembled WGS sequence"/>
</dbReference>
<feature type="compositionally biased region" description="Basic and acidic residues" evidence="6">
    <location>
        <begin position="186"/>
        <end position="195"/>
    </location>
</feature>
<comment type="caution">
    <text evidence="8">The sequence shown here is derived from an EMBL/GenBank/DDBJ whole genome shotgun (WGS) entry which is preliminary data.</text>
</comment>
<dbReference type="SUPFAM" id="SSF50729">
    <property type="entry name" value="PH domain-like"/>
    <property type="match status" value="1"/>
</dbReference>
<dbReference type="GO" id="GO:0030154">
    <property type="term" value="P:cell differentiation"/>
    <property type="evidence" value="ECO:0007669"/>
    <property type="project" value="UniProtKB-KW"/>
</dbReference>
<keyword evidence="3" id="KW-0963">Cytoplasm</keyword>
<evidence type="ECO:0000256" key="1">
    <source>
        <dbReference type="ARBA" id="ARBA00004496"/>
    </source>
</evidence>
<keyword evidence="4" id="KW-0597">Phosphoprotein</keyword>
<feature type="region of interest" description="Disordered" evidence="6">
    <location>
        <begin position="255"/>
        <end position="299"/>
    </location>
</feature>
<feature type="compositionally biased region" description="Basic and acidic residues" evidence="6">
    <location>
        <begin position="967"/>
        <end position="993"/>
    </location>
</feature>
<dbReference type="InterPro" id="IPR011993">
    <property type="entry name" value="PH-like_dom_sf"/>
</dbReference>
<evidence type="ECO:0000256" key="3">
    <source>
        <dbReference type="ARBA" id="ARBA00022490"/>
    </source>
</evidence>
<name>A0ABD1EQP1_HYPHA</name>
<dbReference type="Gene3D" id="2.30.29.30">
    <property type="entry name" value="Pleckstrin-homology domain (PH domain)/Phosphotyrosine-binding domain (PTB)"/>
    <property type="match status" value="1"/>
</dbReference>
<dbReference type="PANTHER" id="PTHR47695:SF3">
    <property type="entry name" value="PID DOMAIN-CONTAINING PROTEIN"/>
    <property type="match status" value="1"/>
</dbReference>
<organism evidence="8 9">
    <name type="scientific">Hypothenemus hampei</name>
    <name type="common">Coffee berry borer</name>
    <dbReference type="NCBI Taxonomy" id="57062"/>
    <lineage>
        <taxon>Eukaryota</taxon>
        <taxon>Metazoa</taxon>
        <taxon>Ecdysozoa</taxon>
        <taxon>Arthropoda</taxon>
        <taxon>Hexapoda</taxon>
        <taxon>Insecta</taxon>
        <taxon>Pterygota</taxon>
        <taxon>Neoptera</taxon>
        <taxon>Endopterygota</taxon>
        <taxon>Coleoptera</taxon>
        <taxon>Polyphaga</taxon>
        <taxon>Cucujiformia</taxon>
        <taxon>Curculionidae</taxon>
        <taxon>Scolytinae</taxon>
        <taxon>Hypothenemus</taxon>
    </lineage>
</organism>
<evidence type="ECO:0000313" key="8">
    <source>
        <dbReference type="EMBL" id="KAL1501097.1"/>
    </source>
</evidence>
<feature type="compositionally biased region" description="Basic and acidic residues" evidence="6">
    <location>
        <begin position="1067"/>
        <end position="1077"/>
    </location>
</feature>
<evidence type="ECO:0000256" key="4">
    <source>
        <dbReference type="ARBA" id="ARBA00022553"/>
    </source>
</evidence>
<evidence type="ECO:0000256" key="6">
    <source>
        <dbReference type="SAM" id="MobiDB-lite"/>
    </source>
</evidence>
<feature type="compositionally biased region" description="Polar residues" evidence="6">
    <location>
        <begin position="786"/>
        <end position="795"/>
    </location>
</feature>
<dbReference type="Pfam" id="PF00640">
    <property type="entry name" value="PID"/>
    <property type="match status" value="1"/>
</dbReference>
<dbReference type="GO" id="GO:0005737">
    <property type="term" value="C:cytoplasm"/>
    <property type="evidence" value="ECO:0007669"/>
    <property type="project" value="UniProtKB-SubCell"/>
</dbReference>
<evidence type="ECO:0000256" key="2">
    <source>
        <dbReference type="ARBA" id="ARBA00022473"/>
    </source>
</evidence>
<dbReference type="InterPro" id="IPR006020">
    <property type="entry name" value="PTB/PI_dom"/>
</dbReference>
<feature type="region of interest" description="Disordered" evidence="6">
    <location>
        <begin position="438"/>
        <end position="566"/>
    </location>
</feature>
<keyword evidence="5" id="KW-0221">Differentiation</keyword>
<feature type="compositionally biased region" description="Basic and acidic residues" evidence="6">
    <location>
        <begin position="1011"/>
        <end position="1030"/>
    </location>
</feature>
<feature type="region of interest" description="Disordered" evidence="6">
    <location>
        <begin position="711"/>
        <end position="873"/>
    </location>
</feature>